<protein>
    <submittedName>
        <fullName evidence="1">Uncharacterized protein</fullName>
    </submittedName>
</protein>
<organism evidence="1 2">
    <name type="scientific">Streptomyces caniscabiei</name>
    <dbReference type="NCBI Taxonomy" id="2746961"/>
    <lineage>
        <taxon>Bacteria</taxon>
        <taxon>Bacillati</taxon>
        <taxon>Actinomycetota</taxon>
        <taxon>Actinomycetes</taxon>
        <taxon>Kitasatosporales</taxon>
        <taxon>Streptomycetaceae</taxon>
        <taxon>Streptomyces</taxon>
    </lineage>
</organism>
<name>A0ABU4N0U5_9ACTN</name>
<proteinExistence type="predicted"/>
<dbReference type="Proteomes" id="UP001282474">
    <property type="component" value="Unassembled WGS sequence"/>
</dbReference>
<accession>A0ABU4N0U5</accession>
<dbReference type="EMBL" id="JARAWJ010000045">
    <property type="protein sequence ID" value="MDX3043076.1"/>
    <property type="molecule type" value="Genomic_DNA"/>
</dbReference>
<evidence type="ECO:0000313" key="2">
    <source>
        <dbReference type="Proteomes" id="UP001282474"/>
    </source>
</evidence>
<comment type="caution">
    <text evidence="1">The sequence shown here is derived from an EMBL/GenBank/DDBJ whole genome shotgun (WGS) entry which is preliminary data.</text>
</comment>
<dbReference type="RefSeq" id="WP_193381336.1">
    <property type="nucleotide sequence ID" value="NZ_JABXWF010000032.1"/>
</dbReference>
<gene>
    <name evidence="1" type="ORF">PV383_38790</name>
</gene>
<sequence>MSETLTLDDLATPLRVLRLLAVDFGHLPAPDVQVSPIYPERLELRLHDDLTGFEAWREAVGIAPDDVVYREQSDGRTRVLKASTVYAGAEVVLFGYGTVTTPTTAPVLVGGAA</sequence>
<reference evidence="1 2" key="1">
    <citation type="journal article" date="2023" name="Microb. Genom.">
        <title>Mesoterricola silvestris gen. nov., sp. nov., Mesoterricola sediminis sp. nov., Geothrix oryzae sp. nov., Geothrix edaphica sp. nov., Geothrix rubra sp. nov., and Geothrix limicola sp. nov., six novel members of Acidobacteriota isolated from soils.</title>
        <authorList>
            <person name="Weisberg A.J."/>
            <person name="Pearce E."/>
            <person name="Kramer C.G."/>
            <person name="Chang J.H."/>
            <person name="Clarke C.R."/>
        </authorList>
    </citation>
    <scope>NUCLEOTIDE SEQUENCE [LARGE SCALE GENOMIC DNA]</scope>
    <source>
        <strain evidence="1 2">NE20-4-1</strain>
    </source>
</reference>
<evidence type="ECO:0000313" key="1">
    <source>
        <dbReference type="EMBL" id="MDX3043076.1"/>
    </source>
</evidence>
<keyword evidence="2" id="KW-1185">Reference proteome</keyword>